<dbReference type="InterPro" id="IPR000418">
    <property type="entry name" value="Ets_dom"/>
</dbReference>
<evidence type="ECO:0000313" key="3">
    <source>
        <dbReference type="Proteomes" id="UP000280960"/>
    </source>
</evidence>
<reference evidence="2 3" key="1">
    <citation type="submission" date="2018-10" db="EMBL/GenBank/DDBJ databases">
        <authorList>
            <person name="Zhang X."/>
        </authorList>
    </citation>
    <scope>NUCLEOTIDE SEQUENCE [LARGE SCALE GENOMIC DNA]</scope>
    <source>
        <strain evidence="2 3">SK-G1</strain>
    </source>
</reference>
<organism evidence="2 3">
    <name type="scientific">Biomaibacter acetigenes</name>
    <dbReference type="NCBI Taxonomy" id="2316383"/>
    <lineage>
        <taxon>Bacteria</taxon>
        <taxon>Bacillati</taxon>
        <taxon>Bacillota</taxon>
        <taxon>Clostridia</taxon>
        <taxon>Thermosediminibacterales</taxon>
        <taxon>Tepidanaerobacteraceae</taxon>
        <taxon>Biomaibacter</taxon>
    </lineage>
</organism>
<protein>
    <recommendedName>
        <fullName evidence="1">ETS domain-containing protein</fullName>
    </recommendedName>
</protein>
<dbReference type="Proteomes" id="UP000280960">
    <property type="component" value="Chromosome"/>
</dbReference>
<evidence type="ECO:0000259" key="1">
    <source>
        <dbReference type="PROSITE" id="PS50061"/>
    </source>
</evidence>
<keyword evidence="3" id="KW-1185">Reference proteome</keyword>
<dbReference type="GO" id="GO:0043565">
    <property type="term" value="F:sequence-specific DNA binding"/>
    <property type="evidence" value="ECO:0007669"/>
    <property type="project" value="InterPro"/>
</dbReference>
<dbReference type="EMBL" id="CP033169">
    <property type="protein sequence ID" value="AYO29463.1"/>
    <property type="molecule type" value="Genomic_DNA"/>
</dbReference>
<dbReference type="PROSITE" id="PS50061">
    <property type="entry name" value="ETS_DOMAIN_3"/>
    <property type="match status" value="1"/>
</dbReference>
<evidence type="ECO:0000313" key="2">
    <source>
        <dbReference type="EMBL" id="AYO29463.1"/>
    </source>
</evidence>
<dbReference type="AlphaFoldDB" id="A0A3G2R1Y7"/>
<proteinExistence type="predicted"/>
<name>A0A3G2R1Y7_9FIRM</name>
<sequence length="174" mass="20473">MKKTVLLSIILFVSLLVGCGIGFEKEADQEIEKILNESNYENIITYKGESQNWKVNYIDEYTDIWEKDSENKDQYYMKVKRNWILIYKGNNLNELKGKSVNCCFKSPINVHSTSAKFENGIFISQEEKEQKTSIPRGQEDFKYEAIITWDEKNTQKNEIITLHIDKNRLATERE</sequence>
<accession>A0A3G2R1Y7</accession>
<dbReference type="GO" id="GO:0003700">
    <property type="term" value="F:DNA-binding transcription factor activity"/>
    <property type="evidence" value="ECO:0007669"/>
    <property type="project" value="InterPro"/>
</dbReference>
<feature type="domain" description="ETS" evidence="1">
    <location>
        <begin position="25"/>
        <end position="105"/>
    </location>
</feature>
<dbReference type="PROSITE" id="PS51257">
    <property type="entry name" value="PROKAR_LIPOPROTEIN"/>
    <property type="match status" value="1"/>
</dbReference>
<gene>
    <name evidence="2" type="ORF">D2962_01525</name>
</gene>
<dbReference type="KEGG" id="bacg:D2962_01525"/>